<feature type="domain" description="Integrase catalytic" evidence="1">
    <location>
        <begin position="280"/>
        <end position="463"/>
    </location>
</feature>
<proteinExistence type="predicted"/>
<dbReference type="EnsemblMetazoa" id="AQUA003698-RA">
    <property type="protein sequence ID" value="AQUA003698-PA"/>
    <property type="gene ID" value="AQUA003698"/>
</dbReference>
<dbReference type="InterPro" id="IPR001584">
    <property type="entry name" value="Integrase_cat-core"/>
</dbReference>
<evidence type="ECO:0000313" key="3">
    <source>
        <dbReference type="Proteomes" id="UP000076407"/>
    </source>
</evidence>
<dbReference type="InterPro" id="IPR036397">
    <property type="entry name" value="RNaseH_sf"/>
</dbReference>
<dbReference type="InterPro" id="IPR041588">
    <property type="entry name" value="Integrase_H2C2"/>
</dbReference>
<dbReference type="VEuPathDB" id="VectorBase:AQUA003698"/>
<sequence>MCYHTKSQFKLKNMVRQNKCCGAWFHITNLWALVDRVAKDCQHCKITKSKPYTPRMSPLPVERLTAWVHPFSYVGVDFLGPVDVTNGRRNEKRYVAVFTCLVTRAVHLEMVYSLSTDACIMAIRRFVARRGTPIFFDNGTNFVGARNILKQEIVNNLQMCRYVYQFLHKLVLQSAEHDQENCSNKEFCDAAKLLVKILQRQEFGDELLALRKGDKVSLNSRLKYLRPFSNPKGVLRVGGHFEHATIGYGAKHYLILPAKTNFIRILVKAYHQLVMHSGSRQTLALVWQEFWILSGKAVANAVCRSCVTCFKVCLCLSTKAVHIELGKDFSTGAFISAFRRLISRRGLPIHVYSDNGLNFQGAQKELLELFGMLKNKSAKAIVQSEAVKLGITWSFIPPRSPNFGGLWEAAVKAAKRTMRKVLGDRQLSFGDFVTVLTQIEAQLNSRPLTPLSEDPRELVVLNPGHFLIGISLLALPDQNVLEVPMNRLKLKEQLHQIGKNICEDGM</sequence>
<dbReference type="PROSITE" id="PS50994">
    <property type="entry name" value="INTEGRASE"/>
    <property type="match status" value="1"/>
</dbReference>
<protein>
    <recommendedName>
        <fullName evidence="1">Integrase catalytic domain-containing protein</fullName>
    </recommendedName>
</protein>
<accession>A0A182X1M9</accession>
<evidence type="ECO:0000313" key="2">
    <source>
        <dbReference type="EnsemblMetazoa" id="AQUA003698-PA"/>
    </source>
</evidence>
<name>A0A182X1M9_ANOQN</name>
<dbReference type="STRING" id="34691.A0A182X1M9"/>
<dbReference type="InterPro" id="IPR012337">
    <property type="entry name" value="RNaseH-like_sf"/>
</dbReference>
<dbReference type="SUPFAM" id="SSF53098">
    <property type="entry name" value="Ribonuclease H-like"/>
    <property type="match status" value="2"/>
</dbReference>
<keyword evidence="3" id="KW-1185">Reference proteome</keyword>
<dbReference type="Pfam" id="PF17921">
    <property type="entry name" value="Integrase_H2C2"/>
    <property type="match status" value="1"/>
</dbReference>
<dbReference type="GO" id="GO:0003676">
    <property type="term" value="F:nucleic acid binding"/>
    <property type="evidence" value="ECO:0007669"/>
    <property type="project" value="InterPro"/>
</dbReference>
<dbReference type="Proteomes" id="UP000076407">
    <property type="component" value="Unassembled WGS sequence"/>
</dbReference>
<reference evidence="2" key="1">
    <citation type="submission" date="2020-05" db="UniProtKB">
        <authorList>
            <consortium name="EnsemblMetazoa"/>
        </authorList>
    </citation>
    <scope>IDENTIFICATION</scope>
    <source>
        <strain evidence="2">SANGQUA</strain>
    </source>
</reference>
<evidence type="ECO:0000259" key="1">
    <source>
        <dbReference type="PROSITE" id="PS50994"/>
    </source>
</evidence>
<dbReference type="AlphaFoldDB" id="A0A182X1M9"/>
<organism evidence="2 3">
    <name type="scientific">Anopheles quadriannulatus</name>
    <name type="common">Mosquito</name>
    <dbReference type="NCBI Taxonomy" id="34691"/>
    <lineage>
        <taxon>Eukaryota</taxon>
        <taxon>Metazoa</taxon>
        <taxon>Ecdysozoa</taxon>
        <taxon>Arthropoda</taxon>
        <taxon>Hexapoda</taxon>
        <taxon>Insecta</taxon>
        <taxon>Pterygota</taxon>
        <taxon>Neoptera</taxon>
        <taxon>Endopterygota</taxon>
        <taxon>Diptera</taxon>
        <taxon>Nematocera</taxon>
        <taxon>Culicoidea</taxon>
        <taxon>Culicidae</taxon>
        <taxon>Anophelinae</taxon>
        <taxon>Anopheles</taxon>
    </lineage>
</organism>
<dbReference type="PANTHER" id="PTHR47331">
    <property type="entry name" value="PHD-TYPE DOMAIN-CONTAINING PROTEIN"/>
    <property type="match status" value="1"/>
</dbReference>
<dbReference type="Gene3D" id="3.30.420.10">
    <property type="entry name" value="Ribonuclease H-like superfamily/Ribonuclease H"/>
    <property type="match status" value="2"/>
</dbReference>
<dbReference type="GO" id="GO:0015074">
    <property type="term" value="P:DNA integration"/>
    <property type="evidence" value="ECO:0007669"/>
    <property type="project" value="InterPro"/>
</dbReference>